<dbReference type="KEGG" id="mtun:MTUNDRAET4_0090.2"/>
<name>A0A4U8Z7M9_METTU</name>
<protein>
    <submittedName>
        <fullName evidence="1">Uncharacterized protein</fullName>
    </submittedName>
</protein>
<sequence length="77" mass="8522">MTRAAFLQHYEALLESKYPWAASPEKRAGFMVKITDTLDRDKGGGPWNPDGPTTVEAWRAIGGRGKPTMKALRALPH</sequence>
<dbReference type="Proteomes" id="UP000294360">
    <property type="component" value="Plasmid 3"/>
</dbReference>
<dbReference type="RefSeq" id="WP_134493335.1">
    <property type="nucleotide sequence ID" value="NZ_CP139087.1"/>
</dbReference>
<dbReference type="OrthoDB" id="2081253at2"/>
<reference evidence="1 2" key="1">
    <citation type="submission" date="2019-03" db="EMBL/GenBank/DDBJ databases">
        <authorList>
            <person name="Kox A.R. M."/>
        </authorList>
    </citation>
    <scope>NUCLEOTIDE SEQUENCE [LARGE SCALE GENOMIC DNA]</scope>
    <source>
        <strain evidence="1">MTUNDRAET4 annotated genome</strain>
        <plasmid evidence="2">3</plasmid>
    </source>
</reference>
<evidence type="ECO:0000313" key="2">
    <source>
        <dbReference type="Proteomes" id="UP000294360"/>
    </source>
</evidence>
<accession>A0A4U8Z7M9</accession>
<keyword evidence="1" id="KW-0614">Plasmid</keyword>
<gene>
    <name evidence="1" type="ORF">MTUNDRAET4_0090</name>
</gene>
<geneLocation type="plasmid" evidence="1 2">
    <name>3</name>
</geneLocation>
<dbReference type="AlphaFoldDB" id="A0A4U8Z7M9"/>
<proteinExistence type="predicted"/>
<organism evidence="1 2">
    <name type="scientific">Methylocella tundrae</name>
    <dbReference type="NCBI Taxonomy" id="227605"/>
    <lineage>
        <taxon>Bacteria</taxon>
        <taxon>Pseudomonadati</taxon>
        <taxon>Pseudomonadota</taxon>
        <taxon>Alphaproteobacteria</taxon>
        <taxon>Hyphomicrobiales</taxon>
        <taxon>Beijerinckiaceae</taxon>
        <taxon>Methylocella</taxon>
    </lineage>
</organism>
<dbReference type="EMBL" id="LR536452">
    <property type="protein sequence ID" value="VFU17536.1"/>
    <property type="molecule type" value="Genomic_DNA"/>
</dbReference>
<evidence type="ECO:0000313" key="1">
    <source>
        <dbReference type="EMBL" id="VFU17536.1"/>
    </source>
</evidence>